<evidence type="ECO:0000256" key="1">
    <source>
        <dbReference type="ARBA" id="ARBA00003257"/>
    </source>
</evidence>
<feature type="transmembrane region" description="Helical" evidence="18">
    <location>
        <begin position="522"/>
        <end position="538"/>
    </location>
</feature>
<dbReference type="EMBL" id="MW619652">
    <property type="protein sequence ID" value="UPL65384.1"/>
    <property type="molecule type" value="Genomic_DNA"/>
</dbReference>
<keyword evidence="8" id="KW-0999">Mitochondrion inner membrane</keyword>
<evidence type="ECO:0000313" key="21">
    <source>
        <dbReference type="EMBL" id="UPL65384.1"/>
    </source>
</evidence>
<evidence type="ECO:0000256" key="5">
    <source>
        <dbReference type="ARBA" id="ARBA00022448"/>
    </source>
</evidence>
<dbReference type="AlphaFoldDB" id="A0A8T9ZWS1"/>
<feature type="transmembrane region" description="Helical" evidence="18">
    <location>
        <begin position="329"/>
        <end position="353"/>
    </location>
</feature>
<comment type="catalytic activity">
    <reaction evidence="17">
        <text>a ubiquinone + NADH + 5 H(+)(in) = a ubiquinol + NAD(+) + 4 H(+)(out)</text>
        <dbReference type="Rhea" id="RHEA:29091"/>
        <dbReference type="Rhea" id="RHEA-COMP:9565"/>
        <dbReference type="Rhea" id="RHEA-COMP:9566"/>
        <dbReference type="ChEBI" id="CHEBI:15378"/>
        <dbReference type="ChEBI" id="CHEBI:16389"/>
        <dbReference type="ChEBI" id="CHEBI:17976"/>
        <dbReference type="ChEBI" id="CHEBI:57540"/>
        <dbReference type="ChEBI" id="CHEBI:57945"/>
        <dbReference type="EC" id="7.1.1.2"/>
    </reaction>
</comment>
<feature type="transmembrane region" description="Helical" evidence="18">
    <location>
        <begin position="111"/>
        <end position="129"/>
    </location>
</feature>
<feature type="transmembrane region" description="Helical" evidence="18">
    <location>
        <begin position="453"/>
        <end position="474"/>
    </location>
</feature>
<dbReference type="PRINTS" id="PR01434">
    <property type="entry name" value="NADHDHGNASE5"/>
</dbReference>
<feature type="transmembrane region" description="Helical" evidence="18">
    <location>
        <begin position="268"/>
        <end position="294"/>
    </location>
</feature>
<feature type="domain" description="NADH:quinone oxidoreductase/Mrp antiporter transmembrane" evidence="19">
    <location>
        <begin position="105"/>
        <end position="381"/>
    </location>
</feature>
<dbReference type="EC" id="7.1.1.2" evidence="3"/>
<dbReference type="GO" id="GO:0015990">
    <property type="term" value="P:electron transport coupled proton transport"/>
    <property type="evidence" value="ECO:0007669"/>
    <property type="project" value="TreeGrafter"/>
</dbReference>
<keyword evidence="7 18" id="KW-0812">Transmembrane</keyword>
<name>A0A8T9ZWS1_9HEMI</name>
<feature type="transmembrane region" description="Helical" evidence="18">
    <location>
        <begin position="176"/>
        <end position="194"/>
    </location>
</feature>
<keyword evidence="9" id="KW-1278">Translocase</keyword>
<evidence type="ECO:0000256" key="17">
    <source>
        <dbReference type="ARBA" id="ARBA00049551"/>
    </source>
</evidence>
<dbReference type="PANTHER" id="PTHR42829:SF2">
    <property type="entry name" value="NADH-UBIQUINONE OXIDOREDUCTASE CHAIN 5"/>
    <property type="match status" value="1"/>
</dbReference>
<feature type="transmembrane region" description="Helical" evidence="18">
    <location>
        <begin position="150"/>
        <end position="170"/>
    </location>
</feature>
<proteinExistence type="predicted"/>
<feature type="transmembrane region" description="Helical" evidence="18">
    <location>
        <begin position="418"/>
        <end position="447"/>
    </location>
</feature>
<evidence type="ECO:0000256" key="11">
    <source>
        <dbReference type="ARBA" id="ARBA00022989"/>
    </source>
</evidence>
<keyword evidence="11 18" id="KW-1133">Transmembrane helix</keyword>
<evidence type="ECO:0000256" key="13">
    <source>
        <dbReference type="ARBA" id="ARBA00023075"/>
    </source>
</evidence>
<evidence type="ECO:0000256" key="8">
    <source>
        <dbReference type="ARBA" id="ARBA00022792"/>
    </source>
</evidence>
<dbReference type="Pfam" id="PF00361">
    <property type="entry name" value="Proton_antipo_M"/>
    <property type="match status" value="1"/>
</dbReference>
<sequence length="567" mass="66110">MINFYFYWGTLFTFIGLLFFSLGLFSLSFDYVVLIDWDIVSMNSSSVVMTLLFDWMSMFFIGGVMMISSMVIFYSSSYMSFDMYSVRFLFMVIMFVISMFLMIISPNLISILLGWDGLGLVSYCLVIYFHNYKSFNAGMLTVLTNRIGDVGILVCIGLMLNFGSWYFMYYSLFNTFWGYLFFMLICFSAFTKSAQIPFSSWLPAAMAAPTPVSSLVHSSTLVTAGVYLMIRFSDFLYGFDVNLFLFLSVFTMFMSGLAANYEFDMKKIIALSTLSQLGLMMSILFMGFPVLSFFHLLTHAFFKALLFLCGGLIIHCMNDTQDIRFMGGLINLIPFTCSCFCISNLSLCGLPFLSGFYSKDIILEMMSLSYFNFFIYFIFYVSMGLTVMYSIRMIYYLIFGFINLLCFNNFFEDNIMCLSMIFLVFMGIISGSFIYWLISFFPVLVVLPYDLKLLIIFFIFLGSVLGYFISLISYSSLLFNNNYDYLYFFLCHMWFMPYYSTLIFSSLGLYYSFFNLKFLDSWGEHFFSLLLSYFMIFLSKTNLFFQKNSLKIFLSLFFFYSLFIYFL</sequence>
<dbReference type="InterPro" id="IPR010934">
    <property type="entry name" value="NADH_DH_su5_C"/>
</dbReference>
<dbReference type="GO" id="GO:0005743">
    <property type="term" value="C:mitochondrial inner membrane"/>
    <property type="evidence" value="ECO:0007669"/>
    <property type="project" value="UniProtKB-SubCell"/>
</dbReference>
<feature type="transmembrane region" description="Helical" evidence="18">
    <location>
        <begin position="486"/>
        <end position="510"/>
    </location>
</feature>
<evidence type="ECO:0000259" key="19">
    <source>
        <dbReference type="Pfam" id="PF00361"/>
    </source>
</evidence>
<evidence type="ECO:0000256" key="16">
    <source>
        <dbReference type="ARBA" id="ARBA00031027"/>
    </source>
</evidence>
<keyword evidence="14 21" id="KW-0496">Mitochondrion</keyword>
<keyword evidence="6" id="KW-0679">Respiratory chain</keyword>
<feature type="transmembrane region" description="Helical" evidence="18">
    <location>
        <begin position="55"/>
        <end position="74"/>
    </location>
</feature>
<evidence type="ECO:0000256" key="7">
    <source>
        <dbReference type="ARBA" id="ARBA00022692"/>
    </source>
</evidence>
<evidence type="ECO:0000256" key="12">
    <source>
        <dbReference type="ARBA" id="ARBA00023027"/>
    </source>
</evidence>
<feature type="transmembrane region" description="Helical" evidence="18">
    <location>
        <begin position="12"/>
        <end position="35"/>
    </location>
</feature>
<evidence type="ECO:0000256" key="2">
    <source>
        <dbReference type="ARBA" id="ARBA00004448"/>
    </source>
</evidence>
<keyword evidence="10" id="KW-0249">Electron transport</keyword>
<keyword evidence="13" id="KW-0830">Ubiquinone</keyword>
<feature type="transmembrane region" description="Helical" evidence="18">
    <location>
        <begin position="242"/>
        <end position="261"/>
    </location>
</feature>
<dbReference type="GO" id="GO:0003954">
    <property type="term" value="F:NADH dehydrogenase activity"/>
    <property type="evidence" value="ECO:0007669"/>
    <property type="project" value="TreeGrafter"/>
</dbReference>
<protein>
    <recommendedName>
        <fullName evidence="4">NADH-ubiquinone oxidoreductase chain 5</fullName>
        <ecNumber evidence="3">7.1.1.2</ecNumber>
    </recommendedName>
    <alternativeName>
        <fullName evidence="16">NADH dehydrogenase subunit 5</fullName>
    </alternativeName>
</protein>
<feature type="domain" description="NADH dehydrogenase subunit 5 C-terminal" evidence="20">
    <location>
        <begin position="389"/>
        <end position="566"/>
    </location>
</feature>
<evidence type="ECO:0000256" key="4">
    <source>
        <dbReference type="ARBA" id="ARBA00021096"/>
    </source>
</evidence>
<accession>A0A8T9ZWS1</accession>
<feature type="transmembrane region" description="Helical" evidence="18">
    <location>
        <begin position="86"/>
        <end position="105"/>
    </location>
</feature>
<feature type="transmembrane region" description="Helical" evidence="18">
    <location>
        <begin position="373"/>
        <end position="406"/>
    </location>
</feature>
<evidence type="ECO:0000259" key="20">
    <source>
        <dbReference type="Pfam" id="PF06455"/>
    </source>
</evidence>
<evidence type="ECO:0000256" key="15">
    <source>
        <dbReference type="ARBA" id="ARBA00023136"/>
    </source>
</evidence>
<organism evidence="21">
    <name type="scientific">Crompus oculatus</name>
    <dbReference type="NCBI Taxonomy" id="2813432"/>
    <lineage>
        <taxon>Eukaryota</taxon>
        <taxon>Metazoa</taxon>
        <taxon>Ecdysozoa</taxon>
        <taxon>Arthropoda</taxon>
        <taxon>Hexapoda</taxon>
        <taxon>Insecta</taxon>
        <taxon>Pterygota</taxon>
        <taxon>Neoptera</taxon>
        <taxon>Paraneoptera</taxon>
        <taxon>Hemiptera</taxon>
        <taxon>Heteroptera</taxon>
        <taxon>Panheteroptera</taxon>
        <taxon>Pentatomomorpha</taxon>
        <taxon>Lygaeoidea</taxon>
        <taxon>Lygaeidae</taxon>
        <taxon>Ischnorhynchinae</taxon>
        <taxon>Crompus</taxon>
    </lineage>
</organism>
<feature type="transmembrane region" description="Helical" evidence="18">
    <location>
        <begin position="206"/>
        <end position="230"/>
    </location>
</feature>
<dbReference type="InterPro" id="IPR001750">
    <property type="entry name" value="ND/Mrp_TM"/>
</dbReference>
<keyword evidence="12" id="KW-0520">NAD</keyword>
<dbReference type="InterPro" id="IPR003945">
    <property type="entry name" value="NU5C-like"/>
</dbReference>
<comment type="subcellular location">
    <subcellularLocation>
        <location evidence="2">Mitochondrion inner membrane</location>
        <topology evidence="2">Multi-pass membrane protein</topology>
    </subcellularLocation>
</comment>
<comment type="function">
    <text evidence="1">Core subunit of the mitochondrial membrane respiratory chain NADH dehydrogenase (Complex I) that is believed to belong to the minimal assembly required for catalysis. Complex I functions in the transfer of electrons from NADH to the respiratory chain. The immediate electron acceptor for the enzyme is believed to be ubiquinone.</text>
</comment>
<evidence type="ECO:0000256" key="9">
    <source>
        <dbReference type="ARBA" id="ARBA00022967"/>
    </source>
</evidence>
<evidence type="ECO:0000256" key="18">
    <source>
        <dbReference type="SAM" id="Phobius"/>
    </source>
</evidence>
<evidence type="ECO:0000256" key="6">
    <source>
        <dbReference type="ARBA" id="ARBA00022660"/>
    </source>
</evidence>
<dbReference type="PANTHER" id="PTHR42829">
    <property type="entry name" value="NADH-UBIQUINONE OXIDOREDUCTASE CHAIN 5"/>
    <property type="match status" value="1"/>
</dbReference>
<dbReference type="Pfam" id="PF06455">
    <property type="entry name" value="NADH5_C"/>
    <property type="match status" value="1"/>
</dbReference>
<dbReference type="GO" id="GO:0008137">
    <property type="term" value="F:NADH dehydrogenase (ubiquinone) activity"/>
    <property type="evidence" value="ECO:0007669"/>
    <property type="project" value="UniProtKB-EC"/>
</dbReference>
<geneLocation type="mitochondrion" evidence="21"/>
<keyword evidence="15 18" id="KW-0472">Membrane</keyword>
<feature type="transmembrane region" description="Helical" evidence="18">
    <location>
        <begin position="550"/>
        <end position="566"/>
    </location>
</feature>
<feature type="transmembrane region" description="Helical" evidence="18">
    <location>
        <begin position="300"/>
        <end position="317"/>
    </location>
</feature>
<keyword evidence="5" id="KW-0813">Transport</keyword>
<dbReference type="GO" id="GO:0042773">
    <property type="term" value="P:ATP synthesis coupled electron transport"/>
    <property type="evidence" value="ECO:0007669"/>
    <property type="project" value="InterPro"/>
</dbReference>
<evidence type="ECO:0000256" key="14">
    <source>
        <dbReference type="ARBA" id="ARBA00023128"/>
    </source>
</evidence>
<reference evidence="21" key="1">
    <citation type="journal article" date="2022" name="Cladistics">
        <title>Diversification of the phytophagous lineages of true bugs (Insecta: Hemiptera: Heteroptera) shortly after that of the flowering plants.</title>
        <authorList>
            <person name="Ye F."/>
            <person name="Kment P."/>
            <person name="Redei D."/>
            <person name="Luo J.Y."/>
            <person name="Wang Y.H."/>
            <person name="Kuechler S.M."/>
            <person name="Zhang W.W."/>
            <person name="Chen P.P."/>
            <person name="Wu H.Y."/>
            <person name="Wu Y.Z."/>
            <person name="Sun X.Y."/>
            <person name="Ding L."/>
            <person name="Wang Y.R."/>
            <person name="Xie Q."/>
        </authorList>
    </citation>
    <scope>NUCLEOTIDE SEQUENCE</scope>
</reference>
<evidence type="ECO:0000256" key="10">
    <source>
        <dbReference type="ARBA" id="ARBA00022982"/>
    </source>
</evidence>
<evidence type="ECO:0000256" key="3">
    <source>
        <dbReference type="ARBA" id="ARBA00012944"/>
    </source>
</evidence>